<dbReference type="GO" id="GO:0003924">
    <property type="term" value="F:GTPase activity"/>
    <property type="evidence" value="ECO:0007669"/>
    <property type="project" value="InterPro"/>
</dbReference>
<evidence type="ECO:0000256" key="2">
    <source>
        <dbReference type="ARBA" id="ARBA00008344"/>
    </source>
</evidence>
<dbReference type="PANTHER" id="PTHR24070">
    <property type="entry name" value="RAS, DI-RAS, AND RHEB FAMILY MEMBERS OF SMALL GTPASE SUPERFAMILY"/>
    <property type="match status" value="1"/>
</dbReference>
<dbReference type="Pfam" id="PF00071">
    <property type="entry name" value="Ras"/>
    <property type="match status" value="1"/>
</dbReference>
<comment type="subcellular location">
    <subcellularLocation>
        <location evidence="1">Cell membrane</location>
        <topology evidence="1">Lipid-anchor</topology>
    </subcellularLocation>
</comment>
<evidence type="ECO:0000256" key="6">
    <source>
        <dbReference type="ARBA" id="ARBA00023134"/>
    </source>
</evidence>
<dbReference type="AlphaFoldDB" id="A0A146K5L2"/>
<evidence type="ECO:0000256" key="4">
    <source>
        <dbReference type="ARBA" id="ARBA00022481"/>
    </source>
</evidence>
<keyword evidence="4" id="KW-0488">Methylation</keyword>
<reference evidence="10" key="1">
    <citation type="submission" date="2015-07" db="EMBL/GenBank/DDBJ databases">
        <title>Adaptation to a free-living lifestyle via gene acquisitions in the diplomonad Trepomonas sp. PC1.</title>
        <authorList>
            <person name="Xu F."/>
            <person name="Jerlstrom-Hultqvist J."/>
            <person name="Kolisko M."/>
            <person name="Simpson A.G.B."/>
            <person name="Roger A.J."/>
            <person name="Svard S.G."/>
            <person name="Andersson J.O."/>
        </authorList>
    </citation>
    <scope>NUCLEOTIDE SEQUENCE</scope>
    <source>
        <strain evidence="10">PC1</strain>
    </source>
</reference>
<evidence type="ECO:0000313" key="10">
    <source>
        <dbReference type="EMBL" id="JAP91155.1"/>
    </source>
</evidence>
<sequence>MTSDANTFKIVVVGSGGVGKSCITVRFVQGKFIKKYDPTIEDFYRKQIDVDGEAVMLDILDTAGQEEFSALRDSYMRTGDGFIVVYAVNSASSFDDCNKLRQQILRIKEKEKVPMILVGNKCDITARDVTTQEGADMAKEFGSAFIESSAKDNINITDIFVTIVKQVKESKNAGGKKPKKKGCGAN</sequence>
<evidence type="ECO:0000256" key="9">
    <source>
        <dbReference type="ARBA" id="ARBA00023289"/>
    </source>
</evidence>
<evidence type="ECO:0000256" key="8">
    <source>
        <dbReference type="ARBA" id="ARBA00023288"/>
    </source>
</evidence>
<dbReference type="SMART" id="SM00175">
    <property type="entry name" value="RAB"/>
    <property type="match status" value="1"/>
</dbReference>
<keyword evidence="3" id="KW-1003">Cell membrane</keyword>
<keyword evidence="6" id="KW-0342">GTP-binding</keyword>
<comment type="similarity">
    <text evidence="2">Belongs to the small GTPase superfamily. Ras family.</text>
</comment>
<dbReference type="NCBIfam" id="TIGR00231">
    <property type="entry name" value="small_GTP"/>
    <property type="match status" value="1"/>
</dbReference>
<accession>A0A146K5L2</accession>
<dbReference type="InterPro" id="IPR020849">
    <property type="entry name" value="Small_GTPase_Ras-type"/>
</dbReference>
<evidence type="ECO:0000256" key="3">
    <source>
        <dbReference type="ARBA" id="ARBA00022475"/>
    </source>
</evidence>
<evidence type="ECO:0000256" key="7">
    <source>
        <dbReference type="ARBA" id="ARBA00023136"/>
    </source>
</evidence>
<evidence type="ECO:0000256" key="5">
    <source>
        <dbReference type="ARBA" id="ARBA00022741"/>
    </source>
</evidence>
<dbReference type="CDD" id="cd00876">
    <property type="entry name" value="Ras"/>
    <property type="match status" value="1"/>
</dbReference>
<dbReference type="FunFam" id="3.40.50.300:FF:000080">
    <property type="entry name" value="Ras-like GTPase Ras1"/>
    <property type="match status" value="1"/>
</dbReference>
<organism evidence="10">
    <name type="scientific">Trepomonas sp. PC1</name>
    <dbReference type="NCBI Taxonomy" id="1076344"/>
    <lineage>
        <taxon>Eukaryota</taxon>
        <taxon>Metamonada</taxon>
        <taxon>Diplomonadida</taxon>
        <taxon>Hexamitidae</taxon>
        <taxon>Hexamitinae</taxon>
        <taxon>Trepomonas</taxon>
    </lineage>
</organism>
<dbReference type="PRINTS" id="PR00449">
    <property type="entry name" value="RASTRNSFRMNG"/>
</dbReference>
<dbReference type="SUPFAM" id="SSF52540">
    <property type="entry name" value="P-loop containing nucleoside triphosphate hydrolases"/>
    <property type="match status" value="1"/>
</dbReference>
<name>A0A146K5L2_9EUKA</name>
<dbReference type="GO" id="GO:0007165">
    <property type="term" value="P:signal transduction"/>
    <property type="evidence" value="ECO:0007669"/>
    <property type="project" value="InterPro"/>
</dbReference>
<dbReference type="GO" id="GO:0005525">
    <property type="term" value="F:GTP binding"/>
    <property type="evidence" value="ECO:0007669"/>
    <property type="project" value="UniProtKB-KW"/>
</dbReference>
<dbReference type="Gene3D" id="3.40.50.300">
    <property type="entry name" value="P-loop containing nucleotide triphosphate hydrolases"/>
    <property type="match status" value="1"/>
</dbReference>
<keyword evidence="5" id="KW-0547">Nucleotide-binding</keyword>
<dbReference type="InterPro" id="IPR027417">
    <property type="entry name" value="P-loop_NTPase"/>
</dbReference>
<dbReference type="InterPro" id="IPR005225">
    <property type="entry name" value="Small_GTP-bd"/>
</dbReference>
<dbReference type="SMART" id="SM00173">
    <property type="entry name" value="RAS"/>
    <property type="match status" value="1"/>
</dbReference>
<keyword evidence="8" id="KW-0449">Lipoprotein</keyword>
<dbReference type="PROSITE" id="PS51420">
    <property type="entry name" value="RHO"/>
    <property type="match status" value="1"/>
</dbReference>
<keyword evidence="7" id="KW-0472">Membrane</keyword>
<dbReference type="InterPro" id="IPR001806">
    <property type="entry name" value="Small_GTPase"/>
</dbReference>
<keyword evidence="9" id="KW-0636">Prenylation</keyword>
<dbReference type="PROSITE" id="PS51421">
    <property type="entry name" value="RAS"/>
    <property type="match status" value="1"/>
</dbReference>
<dbReference type="PROSITE" id="PS51419">
    <property type="entry name" value="RAB"/>
    <property type="match status" value="1"/>
</dbReference>
<dbReference type="SMART" id="SM00176">
    <property type="entry name" value="RAN"/>
    <property type="match status" value="1"/>
</dbReference>
<protein>
    <submittedName>
        <fullName evidence="10">Rab-like protein</fullName>
    </submittedName>
</protein>
<gene>
    <name evidence="10" type="ORF">TPC1_17308</name>
</gene>
<dbReference type="EMBL" id="GDID01005451">
    <property type="protein sequence ID" value="JAP91155.1"/>
    <property type="molecule type" value="Transcribed_RNA"/>
</dbReference>
<dbReference type="GO" id="GO:0005886">
    <property type="term" value="C:plasma membrane"/>
    <property type="evidence" value="ECO:0007669"/>
    <property type="project" value="UniProtKB-SubCell"/>
</dbReference>
<proteinExistence type="inferred from homology"/>
<evidence type="ECO:0000256" key="1">
    <source>
        <dbReference type="ARBA" id="ARBA00004193"/>
    </source>
</evidence>
<dbReference type="SMART" id="SM00174">
    <property type="entry name" value="RHO"/>
    <property type="match status" value="1"/>
</dbReference>